<sequence>MIDQLISELVAYGLENGLIDDADKVYVTNGLLELFQRQDYQEPEKLGKPRKLQLILDDLL</sequence>
<organism evidence="1 2">
    <name type="scientific">Coprococcus catus GD/7</name>
    <dbReference type="NCBI Taxonomy" id="717962"/>
    <lineage>
        <taxon>Bacteria</taxon>
        <taxon>Bacillati</taxon>
        <taxon>Bacillota</taxon>
        <taxon>Clostridia</taxon>
        <taxon>Lachnospirales</taxon>
        <taxon>Lachnospiraceae</taxon>
        <taxon>Coprococcus</taxon>
    </lineage>
</organism>
<reference evidence="1 2" key="2">
    <citation type="submission" date="2010-03" db="EMBL/GenBank/DDBJ databases">
        <authorList>
            <person name="Pajon A."/>
        </authorList>
    </citation>
    <scope>NUCLEOTIDE SEQUENCE [LARGE SCALE GENOMIC DNA]</scope>
    <source>
        <strain evidence="1 2">GD/7</strain>
    </source>
</reference>
<gene>
    <name evidence="1" type="ORF">CC1_22480</name>
</gene>
<accession>D4J9B0</accession>
<evidence type="ECO:0000313" key="1">
    <source>
        <dbReference type="EMBL" id="CBK80931.1"/>
    </source>
</evidence>
<name>D4J9B0_9FIRM</name>
<reference evidence="1 2" key="1">
    <citation type="submission" date="2010-03" db="EMBL/GenBank/DDBJ databases">
        <title>The genome sequence of Coprococcus catus GD/7.</title>
        <authorList>
            <consortium name="metaHIT consortium -- http://www.metahit.eu/"/>
            <person name="Pajon A."/>
            <person name="Turner K."/>
            <person name="Parkhill J."/>
            <person name="Duncan S."/>
            <person name="Flint H."/>
        </authorList>
    </citation>
    <scope>NUCLEOTIDE SEQUENCE [LARGE SCALE GENOMIC DNA]</scope>
    <source>
        <strain evidence="1 2">GD/7</strain>
    </source>
</reference>
<dbReference type="KEGG" id="cct:CC1_22480"/>
<proteinExistence type="predicted"/>
<protein>
    <submittedName>
        <fullName evidence="1">Uncharacterized protein</fullName>
    </submittedName>
</protein>
<dbReference type="PATRIC" id="fig|717962.3.peg.2149"/>
<dbReference type="STRING" id="717962.CC1_22480"/>
<dbReference type="Proteomes" id="UP000008798">
    <property type="component" value="Chromosome"/>
</dbReference>
<evidence type="ECO:0000313" key="2">
    <source>
        <dbReference type="Proteomes" id="UP000008798"/>
    </source>
</evidence>
<dbReference type="AlphaFoldDB" id="D4J9B0"/>
<dbReference type="EMBL" id="FP929038">
    <property type="protein sequence ID" value="CBK80931.1"/>
    <property type="molecule type" value="Genomic_DNA"/>
</dbReference>
<dbReference type="HOGENOM" id="CLU_2933448_0_0_9"/>